<accession>A0A409VAT9</accession>
<dbReference type="EMBL" id="NHTK01006134">
    <property type="protein sequence ID" value="PPQ62979.1"/>
    <property type="molecule type" value="Genomic_DNA"/>
</dbReference>
<organism evidence="1 2">
    <name type="scientific">Panaeolus cyanescens</name>
    <dbReference type="NCBI Taxonomy" id="181874"/>
    <lineage>
        <taxon>Eukaryota</taxon>
        <taxon>Fungi</taxon>
        <taxon>Dikarya</taxon>
        <taxon>Basidiomycota</taxon>
        <taxon>Agaricomycotina</taxon>
        <taxon>Agaricomycetes</taxon>
        <taxon>Agaricomycetidae</taxon>
        <taxon>Agaricales</taxon>
        <taxon>Agaricineae</taxon>
        <taxon>Galeropsidaceae</taxon>
        <taxon>Panaeolus</taxon>
    </lineage>
</organism>
<keyword evidence="2" id="KW-1185">Reference proteome</keyword>
<evidence type="ECO:0000313" key="2">
    <source>
        <dbReference type="Proteomes" id="UP000284842"/>
    </source>
</evidence>
<comment type="caution">
    <text evidence="1">The sequence shown here is derived from an EMBL/GenBank/DDBJ whole genome shotgun (WGS) entry which is preliminary data.</text>
</comment>
<dbReference type="STRING" id="181874.A0A409VAT9"/>
<dbReference type="Proteomes" id="UP000284842">
    <property type="component" value="Unassembled WGS sequence"/>
</dbReference>
<reference evidence="1 2" key="1">
    <citation type="journal article" date="2018" name="Evol. Lett.">
        <title>Horizontal gene cluster transfer increased hallucinogenic mushroom diversity.</title>
        <authorList>
            <person name="Reynolds H.T."/>
            <person name="Vijayakumar V."/>
            <person name="Gluck-Thaler E."/>
            <person name="Korotkin H.B."/>
            <person name="Matheny P.B."/>
            <person name="Slot J.C."/>
        </authorList>
    </citation>
    <scope>NUCLEOTIDE SEQUENCE [LARGE SCALE GENOMIC DNA]</scope>
    <source>
        <strain evidence="1 2">2629</strain>
    </source>
</reference>
<proteinExistence type="predicted"/>
<dbReference type="OrthoDB" id="3253083at2759"/>
<gene>
    <name evidence="1" type="ORF">CVT24_006085</name>
</gene>
<sequence length="279" mass="31659">MSVAPTSSTPRGEVAVQPNYFTSSIYVKALRDDISTLVLNFYEAYSKNTATPFKSFKSIWTSMGWHWLHFKVFDHRTRKTFLDVTLRLFLDHYSNLMSLPETMTSQHLLPLQPHVQFILRRLRTGAVFFLLPRSEDGPMNPRSLPREIYAPEGTSYALELGSQKRKGRPTKKEKGKKARHALEGLDVWLSKNATEDEDTDVTPVQLAEYQRFKSYAMEVLKEEYGDSGLLTAADDIGRAVLMRMKDADAAMGGEGNSSGVQILEKAVEDFKRTLLVVEE</sequence>
<dbReference type="AlphaFoldDB" id="A0A409VAT9"/>
<protein>
    <submittedName>
        <fullName evidence="1">Uncharacterized protein</fullName>
    </submittedName>
</protein>
<evidence type="ECO:0000313" key="1">
    <source>
        <dbReference type="EMBL" id="PPQ62979.1"/>
    </source>
</evidence>
<name>A0A409VAT9_9AGAR</name>
<dbReference type="InParanoid" id="A0A409VAT9"/>